<sequence length="289" mass="33395">MESLVSSISLTDSIVINDKNEEKALKKLKKLIEEYVIEKRLKTDTCQELICHLETIKVDNTLLLDYLRCRKNSVNDAWQTIKTYVESKFIHYSNVFRNENDEISEKARGLLRNHICGMLKNLDKHGRRIIYIDTSKWDINEFSMDHLAAAIIVGCESYWREPEVQKNGIVALTNSDGFSGAHARQFSFYKMMRMRNILKCFPISVKRCFYLKTHITMRISANLFKSLLPGKLASRIYIYSPNEKATQLNEIASPEILPDWMGGTLSVEEASVDVSYWETGINAMKIGYR</sequence>
<dbReference type="InterPro" id="IPR036273">
    <property type="entry name" value="CRAL/TRIO_N_dom_sf"/>
</dbReference>
<dbReference type="PANTHER" id="PTHR10174:SF208">
    <property type="entry name" value="CRAL-TRIO DOMAIN-CONTAINING PROTEIN DDB_G0278031"/>
    <property type="match status" value="1"/>
</dbReference>
<organism evidence="2 3">
    <name type="scientific">Orchesella dallaii</name>
    <dbReference type="NCBI Taxonomy" id="48710"/>
    <lineage>
        <taxon>Eukaryota</taxon>
        <taxon>Metazoa</taxon>
        <taxon>Ecdysozoa</taxon>
        <taxon>Arthropoda</taxon>
        <taxon>Hexapoda</taxon>
        <taxon>Collembola</taxon>
        <taxon>Entomobryomorpha</taxon>
        <taxon>Entomobryoidea</taxon>
        <taxon>Orchesellidae</taxon>
        <taxon>Orchesellinae</taxon>
        <taxon>Orchesella</taxon>
    </lineage>
</organism>
<feature type="domain" description="CRAL-TRIO" evidence="1">
    <location>
        <begin position="107"/>
        <end position="269"/>
    </location>
</feature>
<protein>
    <recommendedName>
        <fullName evidence="1">CRAL-TRIO domain-containing protein</fullName>
    </recommendedName>
</protein>
<dbReference type="CDD" id="cd00170">
    <property type="entry name" value="SEC14"/>
    <property type="match status" value="1"/>
</dbReference>
<comment type="caution">
    <text evidence="2">The sequence shown here is derived from an EMBL/GenBank/DDBJ whole genome shotgun (WGS) entry which is preliminary data.</text>
</comment>
<dbReference type="InterPro" id="IPR036865">
    <property type="entry name" value="CRAL-TRIO_dom_sf"/>
</dbReference>
<accession>A0ABP1QWL8</accession>
<dbReference type="SUPFAM" id="SSF46938">
    <property type="entry name" value="CRAL/TRIO N-terminal domain"/>
    <property type="match status" value="1"/>
</dbReference>
<dbReference type="Pfam" id="PF00650">
    <property type="entry name" value="CRAL_TRIO"/>
    <property type="match status" value="1"/>
</dbReference>
<dbReference type="Proteomes" id="UP001642540">
    <property type="component" value="Unassembled WGS sequence"/>
</dbReference>
<dbReference type="InterPro" id="IPR001251">
    <property type="entry name" value="CRAL-TRIO_dom"/>
</dbReference>
<proteinExistence type="predicted"/>
<evidence type="ECO:0000313" key="2">
    <source>
        <dbReference type="EMBL" id="CAL8112283.1"/>
    </source>
</evidence>
<dbReference type="PANTHER" id="PTHR10174">
    <property type="entry name" value="ALPHA-TOCOPHEROL TRANSFER PROTEIN-RELATED"/>
    <property type="match status" value="1"/>
</dbReference>
<dbReference type="Gene3D" id="1.20.5.1200">
    <property type="entry name" value="Alpha-tocopherol transfer"/>
    <property type="match status" value="1"/>
</dbReference>
<dbReference type="Gene3D" id="1.10.8.20">
    <property type="entry name" value="N-terminal domain of phosphatidylinositol transfer protein sec14p"/>
    <property type="match status" value="1"/>
</dbReference>
<keyword evidence="3" id="KW-1185">Reference proteome</keyword>
<evidence type="ECO:0000313" key="3">
    <source>
        <dbReference type="Proteomes" id="UP001642540"/>
    </source>
</evidence>
<gene>
    <name evidence="2" type="ORF">ODALV1_LOCUS15575</name>
</gene>
<dbReference type="EMBL" id="CAXLJM020000048">
    <property type="protein sequence ID" value="CAL8112283.1"/>
    <property type="molecule type" value="Genomic_DNA"/>
</dbReference>
<reference evidence="2 3" key="1">
    <citation type="submission" date="2024-08" db="EMBL/GenBank/DDBJ databases">
        <authorList>
            <person name="Cucini C."/>
            <person name="Frati F."/>
        </authorList>
    </citation>
    <scope>NUCLEOTIDE SEQUENCE [LARGE SCALE GENOMIC DNA]</scope>
</reference>
<dbReference type="PROSITE" id="PS50191">
    <property type="entry name" value="CRAL_TRIO"/>
    <property type="match status" value="1"/>
</dbReference>
<dbReference type="Gene3D" id="3.40.525.10">
    <property type="entry name" value="CRAL-TRIO lipid binding domain"/>
    <property type="match status" value="1"/>
</dbReference>
<name>A0ABP1QWL8_9HEXA</name>
<dbReference type="SUPFAM" id="SSF52087">
    <property type="entry name" value="CRAL/TRIO domain"/>
    <property type="match status" value="1"/>
</dbReference>
<evidence type="ECO:0000259" key="1">
    <source>
        <dbReference type="PROSITE" id="PS50191"/>
    </source>
</evidence>